<feature type="compositionally biased region" description="Basic and acidic residues" evidence="1">
    <location>
        <begin position="8"/>
        <end position="18"/>
    </location>
</feature>
<dbReference type="EMBL" id="JANPWB010000010">
    <property type="protein sequence ID" value="KAJ1140915.1"/>
    <property type="molecule type" value="Genomic_DNA"/>
</dbReference>
<dbReference type="Proteomes" id="UP001066276">
    <property type="component" value="Chromosome 6"/>
</dbReference>
<feature type="region of interest" description="Disordered" evidence="1">
    <location>
        <begin position="1"/>
        <end position="22"/>
    </location>
</feature>
<evidence type="ECO:0000256" key="1">
    <source>
        <dbReference type="SAM" id="MobiDB-lite"/>
    </source>
</evidence>
<organism evidence="2 3">
    <name type="scientific">Pleurodeles waltl</name>
    <name type="common">Iberian ribbed newt</name>
    <dbReference type="NCBI Taxonomy" id="8319"/>
    <lineage>
        <taxon>Eukaryota</taxon>
        <taxon>Metazoa</taxon>
        <taxon>Chordata</taxon>
        <taxon>Craniata</taxon>
        <taxon>Vertebrata</taxon>
        <taxon>Euteleostomi</taxon>
        <taxon>Amphibia</taxon>
        <taxon>Batrachia</taxon>
        <taxon>Caudata</taxon>
        <taxon>Salamandroidea</taxon>
        <taxon>Salamandridae</taxon>
        <taxon>Pleurodelinae</taxon>
        <taxon>Pleurodeles</taxon>
    </lineage>
</organism>
<evidence type="ECO:0000313" key="3">
    <source>
        <dbReference type="Proteomes" id="UP001066276"/>
    </source>
</evidence>
<sequence>MTSGSPDNHMERHEREAGGAKVTAPFKVYRSTNFFQQNNYSWNSKALTQTTKCLETPHYNPHKNREGSMGHDLREGGGSSYRQRGALINGLDR</sequence>
<gene>
    <name evidence="2" type="ORF">NDU88_007252</name>
</gene>
<feature type="region of interest" description="Disordered" evidence="1">
    <location>
        <begin position="54"/>
        <end position="93"/>
    </location>
</feature>
<comment type="caution">
    <text evidence="2">The sequence shown here is derived from an EMBL/GenBank/DDBJ whole genome shotgun (WGS) entry which is preliminary data.</text>
</comment>
<name>A0AAV7QRB9_PLEWA</name>
<accession>A0AAV7QRB9</accession>
<reference evidence="2" key="1">
    <citation type="journal article" date="2022" name="bioRxiv">
        <title>Sequencing and chromosome-scale assembly of the giantPleurodeles waltlgenome.</title>
        <authorList>
            <person name="Brown T."/>
            <person name="Elewa A."/>
            <person name="Iarovenko S."/>
            <person name="Subramanian E."/>
            <person name="Araus A.J."/>
            <person name="Petzold A."/>
            <person name="Susuki M."/>
            <person name="Suzuki K.-i.T."/>
            <person name="Hayashi T."/>
            <person name="Toyoda A."/>
            <person name="Oliveira C."/>
            <person name="Osipova E."/>
            <person name="Leigh N.D."/>
            <person name="Simon A."/>
            <person name="Yun M.H."/>
        </authorList>
    </citation>
    <scope>NUCLEOTIDE SEQUENCE</scope>
    <source>
        <strain evidence="2">20211129_DDA</strain>
        <tissue evidence="2">Liver</tissue>
    </source>
</reference>
<keyword evidence="3" id="KW-1185">Reference proteome</keyword>
<evidence type="ECO:0000313" key="2">
    <source>
        <dbReference type="EMBL" id="KAJ1140915.1"/>
    </source>
</evidence>
<feature type="compositionally biased region" description="Basic and acidic residues" evidence="1">
    <location>
        <begin position="63"/>
        <end position="75"/>
    </location>
</feature>
<proteinExistence type="predicted"/>
<dbReference type="AlphaFoldDB" id="A0AAV7QRB9"/>
<protein>
    <submittedName>
        <fullName evidence="2">Uncharacterized protein</fullName>
    </submittedName>
</protein>